<dbReference type="eggNOG" id="KOG1922">
    <property type="taxonomic scope" value="Eukaryota"/>
</dbReference>
<proteinExistence type="predicted"/>
<protein>
    <submittedName>
        <fullName evidence="1">Predicted protein</fullName>
    </submittedName>
</protein>
<dbReference type="Gramene" id="scaffold_400826.1">
    <property type="protein sequence ID" value="scaffold_400826.1"/>
    <property type="gene ID" value="scaffold_400826.1"/>
</dbReference>
<reference evidence="2" key="1">
    <citation type="journal article" date="2011" name="Nat. Genet.">
        <title>The Arabidopsis lyrata genome sequence and the basis of rapid genome size change.</title>
        <authorList>
            <person name="Hu T.T."/>
            <person name="Pattyn P."/>
            <person name="Bakker E.G."/>
            <person name="Cao J."/>
            <person name="Cheng J.-F."/>
            <person name="Clark R.M."/>
            <person name="Fahlgren N."/>
            <person name="Fawcett J.A."/>
            <person name="Grimwood J."/>
            <person name="Gundlach H."/>
            <person name="Haberer G."/>
            <person name="Hollister J.D."/>
            <person name="Ossowski S."/>
            <person name="Ottilar R.P."/>
            <person name="Salamov A.A."/>
            <person name="Schneeberger K."/>
            <person name="Spannagl M."/>
            <person name="Wang X."/>
            <person name="Yang L."/>
            <person name="Nasrallah M.E."/>
            <person name="Bergelson J."/>
            <person name="Carrington J.C."/>
            <person name="Gaut B.S."/>
            <person name="Schmutz J."/>
            <person name="Mayer K.F.X."/>
            <person name="Van de Peer Y."/>
            <person name="Grigoriev I.V."/>
            <person name="Nordborg M."/>
            <person name="Weigel D."/>
            <person name="Guo Y.-L."/>
        </authorList>
    </citation>
    <scope>NUCLEOTIDE SEQUENCE [LARGE SCALE GENOMIC DNA]</scope>
    <source>
        <strain evidence="2">cv. MN47</strain>
    </source>
</reference>
<keyword evidence="2" id="KW-1185">Reference proteome</keyword>
<sequence>MYNRLLLSSRSCYKGNPLHLFVIVRDFLAMVDKVCLEIMKNMQRRKIGSRYRMLRGGVP</sequence>
<dbReference type="STRING" id="81972.D7LCR5"/>
<evidence type="ECO:0000313" key="2">
    <source>
        <dbReference type="Proteomes" id="UP000008694"/>
    </source>
</evidence>
<dbReference type="EMBL" id="GL348716">
    <property type="protein sequence ID" value="EFH57010.1"/>
    <property type="molecule type" value="Genomic_DNA"/>
</dbReference>
<dbReference type="HOGENOM" id="CLU_2963966_0_0_1"/>
<name>D7LCR5_ARALL</name>
<gene>
    <name evidence="1" type="ORF">ARALYDRAFT_901325</name>
</gene>
<evidence type="ECO:0000313" key="1">
    <source>
        <dbReference type="EMBL" id="EFH57010.1"/>
    </source>
</evidence>
<organism evidence="2">
    <name type="scientific">Arabidopsis lyrata subsp. lyrata</name>
    <name type="common">Lyre-leaved rock-cress</name>
    <dbReference type="NCBI Taxonomy" id="81972"/>
    <lineage>
        <taxon>Eukaryota</taxon>
        <taxon>Viridiplantae</taxon>
        <taxon>Streptophyta</taxon>
        <taxon>Embryophyta</taxon>
        <taxon>Tracheophyta</taxon>
        <taxon>Spermatophyta</taxon>
        <taxon>Magnoliopsida</taxon>
        <taxon>eudicotyledons</taxon>
        <taxon>Gunneridae</taxon>
        <taxon>Pentapetalae</taxon>
        <taxon>rosids</taxon>
        <taxon>malvids</taxon>
        <taxon>Brassicales</taxon>
        <taxon>Brassicaceae</taxon>
        <taxon>Camelineae</taxon>
        <taxon>Arabidopsis</taxon>
    </lineage>
</organism>
<dbReference type="AlphaFoldDB" id="D7LCR5"/>
<accession>D7LCR5</accession>
<dbReference type="Proteomes" id="UP000008694">
    <property type="component" value="Unassembled WGS sequence"/>
</dbReference>